<dbReference type="Proteomes" id="UP000661607">
    <property type="component" value="Unassembled WGS sequence"/>
</dbReference>
<keyword evidence="2" id="KW-1185">Reference proteome</keyword>
<evidence type="ECO:0000313" key="1">
    <source>
        <dbReference type="EMBL" id="MBE1559165.1"/>
    </source>
</evidence>
<dbReference type="EMBL" id="JADBEF010000001">
    <property type="protein sequence ID" value="MBE1559165.1"/>
    <property type="molecule type" value="Genomic_DNA"/>
</dbReference>
<reference evidence="1 2" key="1">
    <citation type="submission" date="2020-10" db="EMBL/GenBank/DDBJ databases">
        <title>Sequencing the genomes of 1000 actinobacteria strains.</title>
        <authorList>
            <person name="Klenk H.-P."/>
        </authorList>
    </citation>
    <scope>NUCLEOTIDE SEQUENCE [LARGE SCALE GENOMIC DNA]</scope>
    <source>
        <strain evidence="1 2">DSM 43748</strain>
    </source>
</reference>
<comment type="caution">
    <text evidence="1">The sequence shown here is derived from an EMBL/GenBank/DDBJ whole genome shotgun (WGS) entry which is preliminary data.</text>
</comment>
<organism evidence="1 2">
    <name type="scientific">Nonomuraea africana</name>
    <dbReference type="NCBI Taxonomy" id="46171"/>
    <lineage>
        <taxon>Bacteria</taxon>
        <taxon>Bacillati</taxon>
        <taxon>Actinomycetota</taxon>
        <taxon>Actinomycetes</taxon>
        <taxon>Streptosporangiales</taxon>
        <taxon>Streptosporangiaceae</taxon>
        <taxon>Nonomuraea</taxon>
    </lineage>
</organism>
<dbReference type="RefSeq" id="WP_192774480.1">
    <property type="nucleotide sequence ID" value="NZ_BAAASY010000001.1"/>
</dbReference>
<evidence type="ECO:0000313" key="2">
    <source>
        <dbReference type="Proteomes" id="UP000661607"/>
    </source>
</evidence>
<gene>
    <name evidence="1" type="ORF">H4W81_001944</name>
</gene>
<sequence length="310" mass="32792">MPTLTELHALTARLGHPVLRAPSDSTARFSDGSAYRFEIPSVEGPEVLLAVLEEADRREVRVDRTSQGSGVMMLTDAEISTMAKLGAERGIEINLFLGPRAAWDTGGQAKLTQAVGAAARGNAMVAACVADALRACDLGIRSLLVGDLGVLEILDRLKRDGTLPAGLVLKTSVLMPLTNGPTAGVLSRLGASTLNVATDLSPAHLGEIRAATDLPIDLYLEVPDDQGGFIRFYETAEIIKAAAPVYLKMGLRNAPNIYPSGGHLGAVPKELGRERVRRAALVQRLLGELAPELATRSAPSRPKDLGIPEV</sequence>
<proteinExistence type="predicted"/>
<evidence type="ECO:0008006" key="3">
    <source>
        <dbReference type="Google" id="ProtNLM"/>
    </source>
</evidence>
<name>A0ABR9KB74_9ACTN</name>
<accession>A0ABR9KB74</accession>
<protein>
    <recommendedName>
        <fullName evidence="3">Peptidase U32</fullName>
    </recommendedName>
</protein>